<reference evidence="2" key="1">
    <citation type="submission" date="2016-10" db="EMBL/GenBank/DDBJ databases">
        <authorList>
            <person name="Varghese N."/>
            <person name="Submissions S."/>
        </authorList>
    </citation>
    <scope>NUCLEOTIDE SEQUENCE [LARGE SCALE GENOMIC DNA]</scope>
    <source>
        <strain evidence="2">DSM 21789</strain>
    </source>
</reference>
<dbReference type="STRING" id="498292.SAMN05660845_0470"/>
<dbReference type="Pfam" id="PF14054">
    <property type="entry name" value="DUF4249"/>
    <property type="match status" value="1"/>
</dbReference>
<evidence type="ECO:0000313" key="1">
    <source>
        <dbReference type="EMBL" id="SFA77349.1"/>
    </source>
</evidence>
<name>A0A1I0VLJ1_9FLAO</name>
<organism evidence="1 2">
    <name type="scientific">Flavobacterium swingsii</name>
    <dbReference type="NCBI Taxonomy" id="498292"/>
    <lineage>
        <taxon>Bacteria</taxon>
        <taxon>Pseudomonadati</taxon>
        <taxon>Bacteroidota</taxon>
        <taxon>Flavobacteriia</taxon>
        <taxon>Flavobacteriales</taxon>
        <taxon>Flavobacteriaceae</taxon>
        <taxon>Flavobacterium</taxon>
    </lineage>
</organism>
<evidence type="ECO:0008006" key="3">
    <source>
        <dbReference type="Google" id="ProtNLM"/>
    </source>
</evidence>
<evidence type="ECO:0000313" key="2">
    <source>
        <dbReference type="Proteomes" id="UP000199604"/>
    </source>
</evidence>
<dbReference type="InterPro" id="IPR025345">
    <property type="entry name" value="DUF4249"/>
</dbReference>
<proteinExistence type="predicted"/>
<gene>
    <name evidence="1" type="ORF">SAMN05660845_0470</name>
</gene>
<dbReference type="Proteomes" id="UP000199604">
    <property type="component" value="Unassembled WGS sequence"/>
</dbReference>
<dbReference type="PROSITE" id="PS51257">
    <property type="entry name" value="PROKAR_LIPOPROTEIN"/>
    <property type="match status" value="1"/>
</dbReference>
<dbReference type="RefSeq" id="WP_167357267.1">
    <property type="nucleotide sequence ID" value="NZ_FOJT01000001.1"/>
</dbReference>
<accession>A0A1I0VLJ1</accession>
<dbReference type="AlphaFoldDB" id="A0A1I0VLJ1"/>
<sequence>MDRLKHIFVTLLLITIFISCTEPYALQTNTFEDVIVVEATITNEFKKQEIKLSRSYRLEDNGPDFEAGATVFVKDDLGNQYNFEENDGKYISTSEFEAIAGRNYQLHITTNDGKSYTSSNEKLTTVSPLQELIPEVVVKDGVKGVQIVAKSFDPSSTAKYYRYEYEETYKIIAPKWTYLRANALVFSPPRTGAGVVTGYVELIPRTEEARVCYTSKTSKNIILTNTSNLSEDRVILPTRFISSKDYIIMNRYSILVKQYVENLASYTYHQTLKKLSNSDSTLSQNQPGFITSNVVSTSNLKEKVLGYFSVNSYSEKRVFFNFQDIFPSEAIPLYPYDCPDPIPGDRENEFYFKYCFDPAPDCAAVNILDLLMKRKSVYYSGYPGIGTIPSGGLGGPAPTLLLYPIQCGDCTSFSNNIKPIFWID</sequence>
<keyword evidence="2" id="KW-1185">Reference proteome</keyword>
<dbReference type="EMBL" id="FOJT01000001">
    <property type="protein sequence ID" value="SFA77349.1"/>
    <property type="molecule type" value="Genomic_DNA"/>
</dbReference>
<protein>
    <recommendedName>
        <fullName evidence="3">DUF4249 domain-containing protein</fullName>
    </recommendedName>
</protein>